<dbReference type="GO" id="GO:0008233">
    <property type="term" value="F:peptidase activity"/>
    <property type="evidence" value="ECO:0007669"/>
    <property type="project" value="UniProtKB-KW"/>
</dbReference>
<dbReference type="KEGG" id="pprt:ET464_11310"/>
<dbReference type="NCBIfam" id="TIGR02841">
    <property type="entry name" value="spore_YyaC"/>
    <property type="match status" value="1"/>
</dbReference>
<sequence>MLHEVIEKVKTDQNGLFAFLELIADGYPDRSAVAFLCIGTDRSTGDSYGPLVGMMLKERGWPNVVGTLEQPCDALSYETAVHSLANAGVIIAVDACLGKPGSTGKYICTPGALKPGEATKAGLPSAGHYSIAGIVGENGPKPYWVLQTASLYQVLQMAKLTADAIERAWGAQPFAAQRETKFQWL</sequence>
<dbReference type="Pfam" id="PF06866">
    <property type="entry name" value="DUF1256"/>
    <property type="match status" value="1"/>
</dbReference>
<dbReference type="Proteomes" id="UP000293568">
    <property type="component" value="Chromosome"/>
</dbReference>
<name>A0A4P6EV80_9BACL</name>
<dbReference type="GO" id="GO:0006508">
    <property type="term" value="P:proteolysis"/>
    <property type="evidence" value="ECO:0007669"/>
    <property type="project" value="UniProtKB-KW"/>
</dbReference>
<dbReference type="AlphaFoldDB" id="A0A4P6EV80"/>
<keyword evidence="1" id="KW-0378">Hydrolase</keyword>
<dbReference type="InterPro" id="IPR009665">
    <property type="entry name" value="YyaC"/>
</dbReference>
<organism evidence="1 2">
    <name type="scientific">Paenibacillus protaetiae</name>
    <dbReference type="NCBI Taxonomy" id="2509456"/>
    <lineage>
        <taxon>Bacteria</taxon>
        <taxon>Bacillati</taxon>
        <taxon>Bacillota</taxon>
        <taxon>Bacilli</taxon>
        <taxon>Bacillales</taxon>
        <taxon>Paenibacillaceae</taxon>
        <taxon>Paenibacillus</taxon>
    </lineage>
</organism>
<reference evidence="1 2" key="1">
    <citation type="submission" date="2019-01" db="EMBL/GenBank/DDBJ databases">
        <title>Genome sequencing of strain FW100M-2.</title>
        <authorList>
            <person name="Heo J."/>
            <person name="Kim S.-J."/>
            <person name="Kim J.-S."/>
            <person name="Hong S.-B."/>
            <person name="Kwon S.-W."/>
        </authorList>
    </citation>
    <scope>NUCLEOTIDE SEQUENCE [LARGE SCALE GENOMIC DNA]</scope>
    <source>
        <strain evidence="1 2">FW100M-2</strain>
    </source>
</reference>
<accession>A0A4P6EV80</accession>
<dbReference type="EMBL" id="CP035492">
    <property type="protein sequence ID" value="QAY66894.1"/>
    <property type="molecule type" value="Genomic_DNA"/>
</dbReference>
<gene>
    <name evidence="1" type="primary">yyaC</name>
    <name evidence="1" type="ORF">ET464_11310</name>
</gene>
<dbReference type="OrthoDB" id="9815953at2"/>
<evidence type="ECO:0000313" key="2">
    <source>
        <dbReference type="Proteomes" id="UP000293568"/>
    </source>
</evidence>
<proteinExistence type="predicted"/>
<keyword evidence="2" id="KW-1185">Reference proteome</keyword>
<dbReference type="SUPFAM" id="SSF53163">
    <property type="entry name" value="HybD-like"/>
    <property type="match status" value="1"/>
</dbReference>
<keyword evidence="1" id="KW-0645">Protease</keyword>
<dbReference type="InterPro" id="IPR023430">
    <property type="entry name" value="Pept_HybD-like_dom_sf"/>
</dbReference>
<evidence type="ECO:0000313" key="1">
    <source>
        <dbReference type="EMBL" id="QAY66894.1"/>
    </source>
</evidence>
<protein>
    <submittedName>
        <fullName evidence="1">Spore protease YyaC</fullName>
    </submittedName>
</protein>